<gene>
    <name evidence="2" type="ORF">GUK36_16430</name>
</gene>
<feature type="region of interest" description="Disordered" evidence="1">
    <location>
        <begin position="35"/>
        <end position="56"/>
    </location>
</feature>
<organism evidence="2 3">
    <name type="scientific">Rhizobium leguminosarum</name>
    <dbReference type="NCBI Taxonomy" id="384"/>
    <lineage>
        <taxon>Bacteria</taxon>
        <taxon>Pseudomonadati</taxon>
        <taxon>Pseudomonadota</taxon>
        <taxon>Alphaproteobacteria</taxon>
        <taxon>Hyphomicrobiales</taxon>
        <taxon>Rhizobiaceae</taxon>
        <taxon>Rhizobium/Agrobacterium group</taxon>
        <taxon>Rhizobium</taxon>
    </lineage>
</organism>
<dbReference type="RefSeq" id="WP_018241118.1">
    <property type="nucleotide sequence ID" value="NZ_CP121635.1"/>
</dbReference>
<reference evidence="2 3" key="1">
    <citation type="submission" date="2020-01" db="EMBL/GenBank/DDBJ databases">
        <title>Rhizobium genotypes associated with high levels of biological nitrogen fixation by grain legumes in a temperate-maritime cropping system.</title>
        <authorList>
            <person name="Maluk M."/>
            <person name="Francesc Ferrando Molina F."/>
            <person name="Lopez Del Egido L."/>
            <person name="Lafos M."/>
            <person name="Langarica-Fuentes A."/>
            <person name="Gebre Yohannes G."/>
            <person name="Young M.W."/>
            <person name="Martin P."/>
            <person name="Gantlett R."/>
            <person name="Kenicer G."/>
            <person name="Hawes C."/>
            <person name="Begg G.S."/>
            <person name="Quilliam R.S."/>
            <person name="Squire G.R."/>
            <person name="Poole P.S."/>
            <person name="Young P.W."/>
            <person name="Iannetta P.M."/>
            <person name="James E.K."/>
        </authorList>
    </citation>
    <scope>NUCLEOTIDE SEQUENCE [LARGE SCALE GENOMIC DNA]</scope>
    <source>
        <strain evidence="2 3">JHI944</strain>
    </source>
</reference>
<evidence type="ECO:0000313" key="3">
    <source>
        <dbReference type="Proteomes" id="UP000471409"/>
    </source>
</evidence>
<proteinExistence type="predicted"/>
<evidence type="ECO:0000313" key="2">
    <source>
        <dbReference type="EMBL" id="NEK51016.1"/>
    </source>
</evidence>
<protein>
    <submittedName>
        <fullName evidence="2">Uncharacterized protein</fullName>
    </submittedName>
</protein>
<dbReference type="EMBL" id="WXXP01000007">
    <property type="protein sequence ID" value="NEK51016.1"/>
    <property type="molecule type" value="Genomic_DNA"/>
</dbReference>
<dbReference type="AlphaFoldDB" id="A0A444IKJ1"/>
<sequence>MSEVPWQRYDATIPEIPPGIIDNLPGRVATVTPISSRRAKTDRLSERQRKTPPEQGFQQVQVEQAGDSAHVLNKIDHVKTRQKHLFRERSRRCSVPLNL</sequence>
<comment type="caution">
    <text evidence="2">The sequence shown here is derived from an EMBL/GenBank/DDBJ whole genome shotgun (WGS) entry which is preliminary data.</text>
</comment>
<name>A0A444IKJ1_RHILE</name>
<feature type="compositionally biased region" description="Basic and acidic residues" evidence="1">
    <location>
        <begin position="39"/>
        <end position="52"/>
    </location>
</feature>
<evidence type="ECO:0000256" key="1">
    <source>
        <dbReference type="SAM" id="MobiDB-lite"/>
    </source>
</evidence>
<accession>A0A444IKJ1</accession>
<dbReference type="Proteomes" id="UP000471409">
    <property type="component" value="Unassembled WGS sequence"/>
</dbReference>